<feature type="transmembrane region" description="Helical" evidence="7">
    <location>
        <begin position="273"/>
        <end position="291"/>
    </location>
</feature>
<proteinExistence type="inferred from homology"/>
<dbReference type="AlphaFoldDB" id="A0AAW7XK95"/>
<keyword evidence="9" id="KW-0808">Transferase</keyword>
<evidence type="ECO:0000313" key="10">
    <source>
        <dbReference type="Proteomes" id="UP001169862"/>
    </source>
</evidence>
<reference evidence="9" key="1">
    <citation type="submission" date="2023-07" db="EMBL/GenBank/DDBJ databases">
        <title>Genome content predicts the carbon catabolic preferences of heterotrophic bacteria.</title>
        <authorList>
            <person name="Gralka M."/>
        </authorList>
    </citation>
    <scope>NUCLEOTIDE SEQUENCE</scope>
    <source>
        <strain evidence="9">I2M16</strain>
    </source>
</reference>
<gene>
    <name evidence="9" type="ORF">Q4490_07305</name>
</gene>
<dbReference type="EMBL" id="JAUOPG010000004">
    <property type="protein sequence ID" value="MDO6453368.1"/>
    <property type="molecule type" value="Genomic_DNA"/>
</dbReference>
<dbReference type="EC" id="2.3.1.-" evidence="9"/>
<dbReference type="PANTHER" id="PTHR40074:SF2">
    <property type="entry name" value="O-ACETYLTRANSFERASE WECH"/>
    <property type="match status" value="1"/>
</dbReference>
<evidence type="ECO:0000256" key="6">
    <source>
        <dbReference type="ARBA" id="ARBA00023136"/>
    </source>
</evidence>
<evidence type="ECO:0000259" key="8">
    <source>
        <dbReference type="Pfam" id="PF01757"/>
    </source>
</evidence>
<comment type="subcellular location">
    <subcellularLocation>
        <location evidence="1">Cell membrane</location>
        <topology evidence="1">Multi-pass membrane protein</topology>
    </subcellularLocation>
</comment>
<feature type="transmembrane region" description="Helical" evidence="7">
    <location>
        <begin position="150"/>
        <end position="167"/>
    </location>
</feature>
<feature type="transmembrane region" description="Helical" evidence="7">
    <location>
        <begin position="124"/>
        <end position="143"/>
    </location>
</feature>
<feature type="transmembrane region" description="Helical" evidence="7">
    <location>
        <begin position="76"/>
        <end position="97"/>
    </location>
</feature>
<comment type="similarity">
    <text evidence="2">Belongs to the acyltransferase 3 family.</text>
</comment>
<name>A0AAW7XK95_9GAMM</name>
<dbReference type="Proteomes" id="UP001169862">
    <property type="component" value="Unassembled WGS sequence"/>
</dbReference>
<dbReference type="PANTHER" id="PTHR40074">
    <property type="entry name" value="O-ACETYLTRANSFERASE WECH"/>
    <property type="match status" value="1"/>
</dbReference>
<dbReference type="GO" id="GO:0005886">
    <property type="term" value="C:plasma membrane"/>
    <property type="evidence" value="ECO:0007669"/>
    <property type="project" value="UniProtKB-SubCell"/>
</dbReference>
<evidence type="ECO:0000256" key="2">
    <source>
        <dbReference type="ARBA" id="ARBA00007400"/>
    </source>
</evidence>
<evidence type="ECO:0000256" key="7">
    <source>
        <dbReference type="SAM" id="Phobius"/>
    </source>
</evidence>
<dbReference type="GO" id="GO:0009246">
    <property type="term" value="P:enterobacterial common antigen biosynthetic process"/>
    <property type="evidence" value="ECO:0007669"/>
    <property type="project" value="TreeGrafter"/>
</dbReference>
<dbReference type="GO" id="GO:0016413">
    <property type="term" value="F:O-acetyltransferase activity"/>
    <property type="evidence" value="ECO:0007669"/>
    <property type="project" value="TreeGrafter"/>
</dbReference>
<feature type="transmembrane region" description="Helical" evidence="7">
    <location>
        <begin position="243"/>
        <end position="261"/>
    </location>
</feature>
<feature type="transmembrane region" description="Helical" evidence="7">
    <location>
        <begin position="173"/>
        <end position="191"/>
    </location>
</feature>
<sequence length="346" mass="39964">MKTRLLEFDYMRAVAIILIVLGHSVYNSGKGFPLLLENLLRGGTAVFVFISGFFLHAIFAQRFEYRRFMLTKFKNVYVPFLVVSLVGLVALVSIWVFRDHFPAAKVGMNVFHTIKNFYVLYPHWYIPFIMVVFLLTPIFLAYLKLPIGRQLFFLAMLSVLAMFVHRPHGNANVLHSIVYYVPYYLLGMLYSQYQPWFLRHQKGILVVSIMSVIFALIGQTYIWVWVGNSHKDFFEFRGVDLQFIQKLGLCFILLAICQYWARAKTELHQLKEIGNISFAIFFIHPLFTLLINVVSPLIGLKKISGGAFISMGMTAVMFLIMFYGSIYATRMIRAAWPGKSRWLIGA</sequence>
<feature type="transmembrane region" description="Helical" evidence="7">
    <location>
        <begin position="303"/>
        <end position="323"/>
    </location>
</feature>
<feature type="transmembrane region" description="Helical" evidence="7">
    <location>
        <begin position="9"/>
        <end position="26"/>
    </location>
</feature>
<evidence type="ECO:0000256" key="5">
    <source>
        <dbReference type="ARBA" id="ARBA00022989"/>
    </source>
</evidence>
<accession>A0AAW7XK95</accession>
<keyword evidence="9" id="KW-0012">Acyltransferase</keyword>
<keyword evidence="5 7" id="KW-1133">Transmembrane helix</keyword>
<protein>
    <submittedName>
        <fullName evidence="9">Acyltransferase</fullName>
        <ecNumber evidence="9">2.3.1.-</ecNumber>
    </submittedName>
</protein>
<keyword evidence="4 7" id="KW-0812">Transmembrane</keyword>
<evidence type="ECO:0000256" key="3">
    <source>
        <dbReference type="ARBA" id="ARBA00022475"/>
    </source>
</evidence>
<feature type="domain" description="Acyltransferase 3" evidence="8">
    <location>
        <begin position="7"/>
        <end position="322"/>
    </location>
</feature>
<evidence type="ECO:0000256" key="1">
    <source>
        <dbReference type="ARBA" id="ARBA00004651"/>
    </source>
</evidence>
<dbReference type="Pfam" id="PF01757">
    <property type="entry name" value="Acyl_transf_3"/>
    <property type="match status" value="1"/>
</dbReference>
<evidence type="ECO:0000256" key="4">
    <source>
        <dbReference type="ARBA" id="ARBA00022692"/>
    </source>
</evidence>
<dbReference type="RefSeq" id="WP_303549598.1">
    <property type="nucleotide sequence ID" value="NZ_JAUOPG010000004.1"/>
</dbReference>
<keyword evidence="6 7" id="KW-0472">Membrane</keyword>
<dbReference type="InterPro" id="IPR002656">
    <property type="entry name" value="Acyl_transf_3_dom"/>
</dbReference>
<organism evidence="9 10">
    <name type="scientific">Neptunomonas phycophila</name>
    <dbReference type="NCBI Taxonomy" id="1572645"/>
    <lineage>
        <taxon>Bacteria</taxon>
        <taxon>Pseudomonadati</taxon>
        <taxon>Pseudomonadota</taxon>
        <taxon>Gammaproteobacteria</taxon>
        <taxon>Oceanospirillales</taxon>
        <taxon>Oceanospirillaceae</taxon>
        <taxon>Neptunomonas</taxon>
    </lineage>
</organism>
<comment type="caution">
    <text evidence="9">The sequence shown here is derived from an EMBL/GenBank/DDBJ whole genome shotgun (WGS) entry which is preliminary data.</text>
</comment>
<feature type="transmembrane region" description="Helical" evidence="7">
    <location>
        <begin position="203"/>
        <end position="223"/>
    </location>
</feature>
<evidence type="ECO:0000313" key="9">
    <source>
        <dbReference type="EMBL" id="MDO6453368.1"/>
    </source>
</evidence>
<keyword evidence="3" id="KW-1003">Cell membrane</keyword>